<evidence type="ECO:0000256" key="2">
    <source>
        <dbReference type="ARBA" id="ARBA00007362"/>
    </source>
</evidence>
<evidence type="ECO:0000256" key="1">
    <source>
        <dbReference type="ARBA" id="ARBA00004651"/>
    </source>
</evidence>
<keyword evidence="15" id="KW-1185">Reference proteome</keyword>
<dbReference type="Pfam" id="PF00892">
    <property type="entry name" value="EamA"/>
    <property type="match status" value="1"/>
</dbReference>
<comment type="subcellular location">
    <subcellularLocation>
        <location evidence="1">Cell membrane</location>
        <topology evidence="1">Multi-pass membrane protein</topology>
    </subcellularLocation>
</comment>
<evidence type="ECO:0000256" key="4">
    <source>
        <dbReference type="ARBA" id="ARBA00022516"/>
    </source>
</evidence>
<accession>A0ABY4S145</accession>
<dbReference type="InterPro" id="IPR000620">
    <property type="entry name" value="EamA_dom"/>
</dbReference>
<keyword evidence="7 12" id="KW-0812">Transmembrane</keyword>
<feature type="transmembrane region" description="Helical" evidence="12">
    <location>
        <begin position="51"/>
        <end position="69"/>
    </location>
</feature>
<dbReference type="RefSeq" id="WP_249863055.1">
    <property type="nucleotide sequence ID" value="NZ_CP027059.1"/>
</dbReference>
<dbReference type="Proteomes" id="UP001057134">
    <property type="component" value="Chromosome"/>
</dbReference>
<evidence type="ECO:0000256" key="12">
    <source>
        <dbReference type="SAM" id="Phobius"/>
    </source>
</evidence>
<evidence type="ECO:0000256" key="8">
    <source>
        <dbReference type="ARBA" id="ARBA00022985"/>
    </source>
</evidence>
<evidence type="ECO:0000256" key="10">
    <source>
        <dbReference type="ARBA" id="ARBA00023098"/>
    </source>
</evidence>
<keyword evidence="5" id="KW-0997">Cell inner membrane</keyword>
<feature type="transmembrane region" description="Helical" evidence="12">
    <location>
        <begin position="76"/>
        <end position="96"/>
    </location>
</feature>
<evidence type="ECO:0000256" key="6">
    <source>
        <dbReference type="ARBA" id="ARBA00022556"/>
    </source>
</evidence>
<reference evidence="14" key="1">
    <citation type="submission" date="2018-02" db="EMBL/GenBank/DDBJ databases">
        <authorList>
            <person name="Kim S.-K."/>
            <person name="Jung H.-I."/>
            <person name="Lee S.-W."/>
        </authorList>
    </citation>
    <scope>NUCLEOTIDE SEQUENCE</scope>
    <source>
        <strain evidence="14">SK3146</strain>
    </source>
</reference>
<keyword evidence="9 12" id="KW-1133">Transmembrane helix</keyword>
<feature type="transmembrane region" description="Helical" evidence="12">
    <location>
        <begin position="102"/>
        <end position="119"/>
    </location>
</feature>
<organism evidence="14 15">
    <name type="scientific">Paenibacillus konkukensis</name>
    <dbReference type="NCBI Taxonomy" id="2020716"/>
    <lineage>
        <taxon>Bacteria</taxon>
        <taxon>Bacillati</taxon>
        <taxon>Bacillota</taxon>
        <taxon>Bacilli</taxon>
        <taxon>Bacillales</taxon>
        <taxon>Paenibacillaceae</taxon>
        <taxon>Paenibacillus</taxon>
    </lineage>
</organism>
<comment type="similarity">
    <text evidence="2">Belongs to the EamA transporter family.</text>
</comment>
<protein>
    <submittedName>
        <fullName evidence="14">4-amino-4-deoxy-L-arabinose-phosphoundecaprenol flippase subunit ArnF</fullName>
    </submittedName>
</protein>
<evidence type="ECO:0000256" key="9">
    <source>
        <dbReference type="ARBA" id="ARBA00022989"/>
    </source>
</evidence>
<dbReference type="SUPFAM" id="SSF103481">
    <property type="entry name" value="Multidrug resistance efflux transporter EmrE"/>
    <property type="match status" value="1"/>
</dbReference>
<keyword evidence="3" id="KW-1003">Cell membrane</keyword>
<keyword evidence="8" id="KW-0448">Lipopolysaccharide biosynthesis</keyword>
<evidence type="ECO:0000259" key="13">
    <source>
        <dbReference type="Pfam" id="PF00892"/>
    </source>
</evidence>
<evidence type="ECO:0000256" key="5">
    <source>
        <dbReference type="ARBA" id="ARBA00022519"/>
    </source>
</evidence>
<dbReference type="PANTHER" id="PTHR30561">
    <property type="entry name" value="SMR FAMILY PROTON-DEPENDENT DRUG EFFLUX TRANSPORTER SUGE"/>
    <property type="match status" value="1"/>
</dbReference>
<sequence length="120" mass="13126">MKIWMLIVASVLLGSVGQVILKLGAGRLGSFGLTVQTMPADMVRLAKTPEIWMGLLLFGASFLLWVKVLTRAELSYAYPMAGLGYVNVALLSYFLFGETFTWNKLLGIAIIVLGIMVINK</sequence>
<keyword evidence="6" id="KW-0441">Lipid A biosynthesis</keyword>
<keyword evidence="4" id="KW-0444">Lipid biosynthesis</keyword>
<evidence type="ECO:0000313" key="15">
    <source>
        <dbReference type="Proteomes" id="UP001057134"/>
    </source>
</evidence>
<dbReference type="EMBL" id="CP027059">
    <property type="protein sequence ID" value="UQZ87610.1"/>
    <property type="molecule type" value="Genomic_DNA"/>
</dbReference>
<proteinExistence type="inferred from homology"/>
<evidence type="ECO:0000313" key="14">
    <source>
        <dbReference type="EMBL" id="UQZ87610.1"/>
    </source>
</evidence>
<feature type="domain" description="EamA" evidence="13">
    <location>
        <begin position="52"/>
        <end position="119"/>
    </location>
</feature>
<evidence type="ECO:0000256" key="11">
    <source>
        <dbReference type="ARBA" id="ARBA00023136"/>
    </source>
</evidence>
<evidence type="ECO:0000256" key="3">
    <source>
        <dbReference type="ARBA" id="ARBA00022475"/>
    </source>
</evidence>
<dbReference type="Gene3D" id="1.10.3730.20">
    <property type="match status" value="1"/>
</dbReference>
<dbReference type="InterPro" id="IPR037185">
    <property type="entry name" value="EmrE-like"/>
</dbReference>
<reference evidence="14" key="2">
    <citation type="journal article" date="2021" name="J Anim Sci Technol">
        <title>Complete genome sequence of Paenibacillus konkukensis sp. nov. SK3146 as a potential probiotic strain.</title>
        <authorList>
            <person name="Jung H.I."/>
            <person name="Park S."/>
            <person name="Niu K.M."/>
            <person name="Lee S.W."/>
            <person name="Kothari D."/>
            <person name="Yi K.J."/>
            <person name="Kim S.K."/>
        </authorList>
    </citation>
    <scope>NUCLEOTIDE SEQUENCE</scope>
    <source>
        <strain evidence="14">SK3146</strain>
    </source>
</reference>
<evidence type="ECO:0000256" key="7">
    <source>
        <dbReference type="ARBA" id="ARBA00022692"/>
    </source>
</evidence>
<dbReference type="PANTHER" id="PTHR30561:SF9">
    <property type="entry name" value="4-AMINO-4-DEOXY-L-ARABINOSE-PHOSPHOUNDECAPRENOL FLIPPASE SUBUNIT ARNF-RELATED"/>
    <property type="match status" value="1"/>
</dbReference>
<dbReference type="InterPro" id="IPR000390">
    <property type="entry name" value="Small_drug/metabolite_transptr"/>
</dbReference>
<name>A0ABY4S145_9BACL</name>
<keyword evidence="10" id="KW-0443">Lipid metabolism</keyword>
<keyword evidence="11 12" id="KW-0472">Membrane</keyword>
<gene>
    <name evidence="14" type="ORF">SK3146_06912</name>
</gene>